<dbReference type="InterPro" id="IPR036291">
    <property type="entry name" value="NAD(P)-bd_dom_sf"/>
</dbReference>
<evidence type="ECO:0000259" key="1">
    <source>
        <dbReference type="Pfam" id="PF13460"/>
    </source>
</evidence>
<dbReference type="PANTHER" id="PTHR15020">
    <property type="entry name" value="FLAVIN REDUCTASE-RELATED"/>
    <property type="match status" value="1"/>
</dbReference>
<evidence type="ECO:0000313" key="3">
    <source>
        <dbReference type="Proteomes" id="UP001155057"/>
    </source>
</evidence>
<feature type="domain" description="NAD(P)-binding" evidence="1">
    <location>
        <begin position="2"/>
        <end position="148"/>
    </location>
</feature>
<dbReference type="Proteomes" id="UP001155057">
    <property type="component" value="Unassembled WGS sequence"/>
</dbReference>
<sequence>MKGNVLEPDTVLRTIEGTDAAVCILGRTKSNPVDVVSRGTEHIVGAMQEHDVRRLVVVTSIGLGASVTNLPWYGRLANATVLHDLMADKARQEELVMQSGLDWTIVRPGGLTDGPHTGNYVHGSDVDVEAAPISRADVAEFLVRVLEQDLYMREAPLVTTREGVDLAFLWEQVRDVTTRLLWGT</sequence>
<dbReference type="EMBL" id="JANUAE010000004">
    <property type="protein sequence ID" value="MCS3709682.1"/>
    <property type="molecule type" value="Genomic_DNA"/>
</dbReference>
<dbReference type="Gene3D" id="3.40.50.720">
    <property type="entry name" value="NAD(P)-binding Rossmann-like Domain"/>
    <property type="match status" value="1"/>
</dbReference>
<protein>
    <submittedName>
        <fullName evidence="2">Uncharacterized protein YbjT (DUF2867 family)</fullName>
    </submittedName>
</protein>
<name>A0A9X2QTL4_9BACT</name>
<dbReference type="AlphaFoldDB" id="A0A9X2QTL4"/>
<dbReference type="SUPFAM" id="SSF51735">
    <property type="entry name" value="NAD(P)-binding Rossmann-fold domains"/>
    <property type="match status" value="1"/>
</dbReference>
<gene>
    <name evidence="2" type="ORF">GGP61_001286</name>
</gene>
<dbReference type="InterPro" id="IPR016040">
    <property type="entry name" value="NAD(P)-bd_dom"/>
</dbReference>
<dbReference type="Pfam" id="PF13460">
    <property type="entry name" value="NAD_binding_10"/>
    <property type="match status" value="1"/>
</dbReference>
<accession>A0A9X2QTL4</accession>
<evidence type="ECO:0000313" key="2">
    <source>
        <dbReference type="EMBL" id="MCS3709682.1"/>
    </source>
</evidence>
<comment type="caution">
    <text evidence="2">The sequence shown here is derived from an EMBL/GenBank/DDBJ whole genome shotgun (WGS) entry which is preliminary data.</text>
</comment>
<reference evidence="2" key="1">
    <citation type="submission" date="2022-08" db="EMBL/GenBank/DDBJ databases">
        <title>Genomic Encyclopedia of Type Strains, Phase V (KMG-V): Genome sequencing to study the core and pangenomes of soil and plant-associated prokaryotes.</title>
        <authorList>
            <person name="Whitman W."/>
        </authorList>
    </citation>
    <scope>NUCLEOTIDE SEQUENCE</scope>
    <source>
        <strain evidence="2">SP3049</strain>
    </source>
</reference>
<organism evidence="2 3">
    <name type="scientific">Salinibacter ruber</name>
    <dbReference type="NCBI Taxonomy" id="146919"/>
    <lineage>
        <taxon>Bacteria</taxon>
        <taxon>Pseudomonadati</taxon>
        <taxon>Rhodothermota</taxon>
        <taxon>Rhodothermia</taxon>
        <taxon>Rhodothermales</taxon>
        <taxon>Salinibacteraceae</taxon>
        <taxon>Salinibacter</taxon>
    </lineage>
</organism>
<dbReference type="PANTHER" id="PTHR15020:SF50">
    <property type="entry name" value="UPF0659 PROTEIN YMR090W"/>
    <property type="match status" value="1"/>
</dbReference>
<proteinExistence type="predicted"/>